<dbReference type="AlphaFoldDB" id="A0A183TJ37"/>
<proteinExistence type="predicted"/>
<dbReference type="WBParaSite" id="SSLN_0001711301-mRNA-1">
    <property type="protein sequence ID" value="SSLN_0001711301-mRNA-1"/>
    <property type="gene ID" value="SSLN_0001711301"/>
</dbReference>
<name>A0A183TJ37_SCHSO</name>
<reference evidence="1" key="1">
    <citation type="submission" date="2016-06" db="UniProtKB">
        <authorList>
            <consortium name="WormBaseParasite"/>
        </authorList>
    </citation>
    <scope>IDENTIFICATION</scope>
</reference>
<accession>A0A183TJ37</accession>
<protein>
    <submittedName>
        <fullName evidence="1">SH3 domain-containing protein</fullName>
    </submittedName>
</protein>
<organism evidence="1">
    <name type="scientific">Schistocephalus solidus</name>
    <name type="common">Tapeworm</name>
    <dbReference type="NCBI Taxonomy" id="70667"/>
    <lineage>
        <taxon>Eukaryota</taxon>
        <taxon>Metazoa</taxon>
        <taxon>Spiralia</taxon>
        <taxon>Lophotrochozoa</taxon>
        <taxon>Platyhelminthes</taxon>
        <taxon>Cestoda</taxon>
        <taxon>Eucestoda</taxon>
        <taxon>Diphyllobothriidea</taxon>
        <taxon>Diphyllobothriidae</taxon>
        <taxon>Schistocephalus</taxon>
    </lineage>
</organism>
<sequence length="130" mass="14704">LSGYPVGDGYTWPLKPGCGEYDLTIEQLKQKEVKSRIAREVVIHRAYSGGLLSAFAFGPRVACCFPWSGEGRLRVELGDRVLVTRSYRRWLYGQLVVNPDKQNGYIVKHNPRGWFPRACTIETPTKSKTS</sequence>
<evidence type="ECO:0000313" key="1">
    <source>
        <dbReference type="WBParaSite" id="SSLN_0001711301-mRNA-1"/>
    </source>
</evidence>